<dbReference type="EMBL" id="LSRX01001093">
    <property type="protein sequence ID" value="OLP83768.1"/>
    <property type="molecule type" value="Genomic_DNA"/>
</dbReference>
<sequence>MDLLRGPRTLGAEQSPADFHARSSKSMGSFDHSDKAKTAHDQLVTALADCTSTGEQTDITQAVHTSKALWLVAVHTGRTDWGKVVLQVSTPSGTNSSWICCVDRGLSVQNKALRTSMQGPPRAWDPSANSTMHKLHMTNWLPCCALHVHRRANRHHTRGAHEQGPLARMACKTANLQIDKVLGAVCSTADTVQLASTSTVLSACSPKAARRVQDILCFMVTGRSAGHVHIARWPVSYGATVLMTSSNIPWPMSVDPATPPRLFAGNSAIDEFKATAHGNTAAAARAGAGGARGASLSSKD</sequence>
<protein>
    <submittedName>
        <fullName evidence="2">Uncharacterized protein</fullName>
    </submittedName>
</protein>
<reference evidence="2 3" key="1">
    <citation type="submission" date="2016-02" db="EMBL/GenBank/DDBJ databases">
        <title>Genome analysis of coral dinoflagellate symbionts highlights evolutionary adaptations to a symbiotic lifestyle.</title>
        <authorList>
            <person name="Aranda M."/>
            <person name="Li Y."/>
            <person name="Liew Y.J."/>
            <person name="Baumgarten S."/>
            <person name="Simakov O."/>
            <person name="Wilson M."/>
            <person name="Piel J."/>
            <person name="Ashoor H."/>
            <person name="Bougouffa S."/>
            <person name="Bajic V.B."/>
            <person name="Ryu T."/>
            <person name="Ravasi T."/>
            <person name="Bayer T."/>
            <person name="Micklem G."/>
            <person name="Kim H."/>
            <person name="Bhak J."/>
            <person name="Lajeunesse T.C."/>
            <person name="Voolstra C.R."/>
        </authorList>
    </citation>
    <scope>NUCLEOTIDE SEQUENCE [LARGE SCALE GENOMIC DNA]</scope>
    <source>
        <strain evidence="2 3">CCMP2467</strain>
    </source>
</reference>
<dbReference type="Proteomes" id="UP000186817">
    <property type="component" value="Unassembled WGS sequence"/>
</dbReference>
<dbReference type="AlphaFoldDB" id="A0A1Q9CLF9"/>
<feature type="region of interest" description="Disordered" evidence="1">
    <location>
        <begin position="1"/>
        <end position="34"/>
    </location>
</feature>
<keyword evidence="3" id="KW-1185">Reference proteome</keyword>
<accession>A0A1Q9CLF9</accession>
<comment type="caution">
    <text evidence="2">The sequence shown here is derived from an EMBL/GenBank/DDBJ whole genome shotgun (WGS) entry which is preliminary data.</text>
</comment>
<organism evidence="2 3">
    <name type="scientific">Symbiodinium microadriaticum</name>
    <name type="common">Dinoflagellate</name>
    <name type="synonym">Zooxanthella microadriatica</name>
    <dbReference type="NCBI Taxonomy" id="2951"/>
    <lineage>
        <taxon>Eukaryota</taxon>
        <taxon>Sar</taxon>
        <taxon>Alveolata</taxon>
        <taxon>Dinophyceae</taxon>
        <taxon>Suessiales</taxon>
        <taxon>Symbiodiniaceae</taxon>
        <taxon>Symbiodinium</taxon>
    </lineage>
</organism>
<evidence type="ECO:0000256" key="1">
    <source>
        <dbReference type="SAM" id="MobiDB-lite"/>
    </source>
</evidence>
<evidence type="ECO:0000313" key="2">
    <source>
        <dbReference type="EMBL" id="OLP83768.1"/>
    </source>
</evidence>
<proteinExistence type="predicted"/>
<evidence type="ECO:0000313" key="3">
    <source>
        <dbReference type="Proteomes" id="UP000186817"/>
    </source>
</evidence>
<name>A0A1Q9CLF9_SYMMI</name>
<dbReference type="OrthoDB" id="10665055at2759"/>
<gene>
    <name evidence="2" type="ORF">AK812_SmicGene35419</name>
</gene>